<sequence>MDLRSIDQTHWFHWGSHYFNGLIDNSEIKENGRQKAVDIGHLAHSCLNQAKHKHQERVIDIRFMKIIDSKIDNYKYANHVRNNKMKRISNRTVSDKAMQTKNGVIPMKSI</sequence>
<organism evidence="1 2">
    <name type="scientific">Gigaspora margarita</name>
    <dbReference type="NCBI Taxonomy" id="4874"/>
    <lineage>
        <taxon>Eukaryota</taxon>
        <taxon>Fungi</taxon>
        <taxon>Fungi incertae sedis</taxon>
        <taxon>Mucoromycota</taxon>
        <taxon>Glomeromycotina</taxon>
        <taxon>Glomeromycetes</taxon>
        <taxon>Diversisporales</taxon>
        <taxon>Gigasporaceae</taxon>
        <taxon>Gigaspora</taxon>
    </lineage>
</organism>
<protein>
    <submittedName>
        <fullName evidence="1">12089_t:CDS:1</fullName>
    </submittedName>
</protein>
<dbReference type="EMBL" id="CAJVQB010005978">
    <property type="protein sequence ID" value="CAG8674420.1"/>
    <property type="molecule type" value="Genomic_DNA"/>
</dbReference>
<accession>A0ABN7UVG7</accession>
<keyword evidence="2" id="KW-1185">Reference proteome</keyword>
<dbReference type="Proteomes" id="UP000789901">
    <property type="component" value="Unassembled WGS sequence"/>
</dbReference>
<reference evidence="1 2" key="1">
    <citation type="submission" date="2021-06" db="EMBL/GenBank/DDBJ databases">
        <authorList>
            <person name="Kallberg Y."/>
            <person name="Tangrot J."/>
            <person name="Rosling A."/>
        </authorList>
    </citation>
    <scope>NUCLEOTIDE SEQUENCE [LARGE SCALE GENOMIC DNA]</scope>
    <source>
        <strain evidence="1 2">120-4 pot B 10/14</strain>
    </source>
</reference>
<evidence type="ECO:0000313" key="1">
    <source>
        <dbReference type="EMBL" id="CAG8674420.1"/>
    </source>
</evidence>
<feature type="non-terminal residue" evidence="1">
    <location>
        <position position="110"/>
    </location>
</feature>
<name>A0ABN7UVG7_GIGMA</name>
<gene>
    <name evidence="1" type="ORF">GMARGA_LOCUS10609</name>
</gene>
<proteinExistence type="predicted"/>
<comment type="caution">
    <text evidence="1">The sequence shown here is derived from an EMBL/GenBank/DDBJ whole genome shotgun (WGS) entry which is preliminary data.</text>
</comment>
<evidence type="ECO:0000313" key="2">
    <source>
        <dbReference type="Proteomes" id="UP000789901"/>
    </source>
</evidence>